<evidence type="ECO:0000256" key="1">
    <source>
        <dbReference type="SAM" id="SignalP"/>
    </source>
</evidence>
<dbReference type="Proteomes" id="UP000055590">
    <property type="component" value="Chromosome"/>
</dbReference>
<dbReference type="EMBL" id="CP012332">
    <property type="protein sequence ID" value="AKU90195.1"/>
    <property type="molecule type" value="Genomic_DNA"/>
</dbReference>
<dbReference type="STRING" id="1391653.AKJ08_0582"/>
<protein>
    <submittedName>
        <fullName evidence="2">Uncharacterized protein</fullName>
    </submittedName>
</protein>
<keyword evidence="1" id="KW-0732">Signal</keyword>
<evidence type="ECO:0000313" key="2">
    <source>
        <dbReference type="EMBL" id="AKU90195.1"/>
    </source>
</evidence>
<sequence>MAALAAGLLIASPAAAALDADVVLIYGSSWKRTLPAYAASAKPASKGSGAAATLPPVLLWTGGEERWTEELLQRLKPKKVVWIGPPGSSSASLKIPGKVQRIEAPDEELGAALAKAAFGPASKAPAVYVADGTDFSAALAAAALAAADSAPLLIASGDLPATVREAGELARHLGAKEVVFVGTGDETRLASASGGRVRVLSGDDALKAYNDRVASARHLVVAAPSDAEGPFSPPRLSVGALPYVLGKGAALAYVGAGPGGGRSPEQAATALEATGKGPFDAVTIVGDHIAVPMGQMEDIDQVAKGADSPRVHKIPSFVTRQGLAADRAVGRLAALDVFDLSRWIARILHGVSDKTDGNGALILANADRKFVLGEAISRTTSSELANSGVKVESYYREEITPELIRKELPGHGLVLWEGHPRDLTLDDDALPAPESPLPPATYFLQGCYTLDRSDPYLLVERGANAVIGTYMAVYSASGSGFARAYLNAQLHGGETAGEALASARNYLLATVELKKRRGHADWRKTLRAALSFDLWGDPTAKLPVQASQPRKAPVRATVANHQITVQIPAERLPTAVASDYMAEIRPGAQLSALYDNVDADASRRLVELFFVEVEVPKELGDDPQVTAAYDPSTYAWVFAPRTRKLSLLIHEAALPRGGKGAATLRFGLTKAE</sequence>
<accession>A0A0K1P9J4</accession>
<keyword evidence="3" id="KW-1185">Reference proteome</keyword>
<feature type="signal peptide" evidence="1">
    <location>
        <begin position="1"/>
        <end position="16"/>
    </location>
</feature>
<gene>
    <name evidence="2" type="ORF">AKJ08_0582</name>
</gene>
<organism evidence="2 3">
    <name type="scientific">Vulgatibacter incomptus</name>
    <dbReference type="NCBI Taxonomy" id="1391653"/>
    <lineage>
        <taxon>Bacteria</taxon>
        <taxon>Pseudomonadati</taxon>
        <taxon>Myxococcota</taxon>
        <taxon>Myxococcia</taxon>
        <taxon>Myxococcales</taxon>
        <taxon>Cystobacterineae</taxon>
        <taxon>Vulgatibacteraceae</taxon>
        <taxon>Vulgatibacter</taxon>
    </lineage>
</organism>
<evidence type="ECO:0000313" key="3">
    <source>
        <dbReference type="Proteomes" id="UP000055590"/>
    </source>
</evidence>
<feature type="chain" id="PRO_5005465327" evidence="1">
    <location>
        <begin position="17"/>
        <end position="672"/>
    </location>
</feature>
<name>A0A0K1P9J4_9BACT</name>
<dbReference type="KEGG" id="vin:AKJ08_0582"/>
<proteinExistence type="predicted"/>
<reference evidence="2 3" key="1">
    <citation type="submission" date="2015-08" db="EMBL/GenBank/DDBJ databases">
        <authorList>
            <person name="Babu N.S."/>
            <person name="Beckwith C.J."/>
            <person name="Beseler K.G."/>
            <person name="Brison A."/>
            <person name="Carone J.V."/>
            <person name="Caskin T.P."/>
            <person name="Diamond M."/>
            <person name="Durham M.E."/>
            <person name="Foxe J.M."/>
            <person name="Go M."/>
            <person name="Henderson B.A."/>
            <person name="Jones I.B."/>
            <person name="McGettigan J.A."/>
            <person name="Micheletti S.J."/>
            <person name="Nasrallah M.E."/>
            <person name="Ortiz D."/>
            <person name="Piller C.R."/>
            <person name="Privatt S.R."/>
            <person name="Schneider S.L."/>
            <person name="Sharp S."/>
            <person name="Smith T.C."/>
            <person name="Stanton J.D."/>
            <person name="Ullery H.E."/>
            <person name="Wilson R.J."/>
            <person name="Serrano M.G."/>
            <person name="Buck G."/>
            <person name="Lee V."/>
            <person name="Wang Y."/>
            <person name="Carvalho R."/>
            <person name="Voegtly L."/>
            <person name="Shi R."/>
            <person name="Duckworth R."/>
            <person name="Johnson A."/>
            <person name="Loviza R."/>
            <person name="Walstead R."/>
            <person name="Shah Z."/>
            <person name="Kiflezghi M."/>
            <person name="Wade K."/>
            <person name="Ball S.L."/>
            <person name="Bradley K.W."/>
            <person name="Asai D.J."/>
            <person name="Bowman C.A."/>
            <person name="Russell D.A."/>
            <person name="Pope W.H."/>
            <person name="Jacobs-Sera D."/>
            <person name="Hendrix R.W."/>
            <person name="Hatfull G.F."/>
        </authorList>
    </citation>
    <scope>NUCLEOTIDE SEQUENCE [LARGE SCALE GENOMIC DNA]</scope>
    <source>
        <strain evidence="2 3">DSM 27710</strain>
    </source>
</reference>
<dbReference type="AlphaFoldDB" id="A0A0K1P9J4"/>